<proteinExistence type="predicted"/>
<protein>
    <recommendedName>
        <fullName evidence="2">4Fe-4S ferredoxin-type domain-containing protein</fullName>
    </recommendedName>
</protein>
<evidence type="ECO:0008006" key="2">
    <source>
        <dbReference type="Google" id="ProtNLM"/>
    </source>
</evidence>
<feature type="non-terminal residue" evidence="1">
    <location>
        <position position="262"/>
    </location>
</feature>
<comment type="caution">
    <text evidence="1">The sequence shown here is derived from an EMBL/GenBank/DDBJ whole genome shotgun (WGS) entry which is preliminary data.</text>
</comment>
<feature type="non-terminal residue" evidence="1">
    <location>
        <position position="1"/>
    </location>
</feature>
<sequence>ATYLEELGYNAAAVFPNFKYREDVPGWEVNIPEISLKLIAIRSGTVSLGFSGNVGLKGYGAMIILGCVVTSAKLTPTNPIPQDESFCDECKLCQKVCALRMFGSDDLDTITIGGYAFSCAKRVNLARCQIVCGGLSGLDKSKKWSTWSPGRYPFPTSDKEVMRLLATSINNALKWPESGDEIGVDVYELKNHEDFLNALGDDKEKLVNMIKETKLTCGNCQLICWGDPKETAENYRILTNSGCILQKETGEIIVLPHEEAER</sequence>
<accession>X1IGJ5</accession>
<evidence type="ECO:0000313" key="1">
    <source>
        <dbReference type="EMBL" id="GAH65244.1"/>
    </source>
</evidence>
<organism evidence="1">
    <name type="scientific">marine sediment metagenome</name>
    <dbReference type="NCBI Taxonomy" id="412755"/>
    <lineage>
        <taxon>unclassified sequences</taxon>
        <taxon>metagenomes</taxon>
        <taxon>ecological metagenomes</taxon>
    </lineage>
</organism>
<dbReference type="AlphaFoldDB" id="X1IGJ5"/>
<gene>
    <name evidence="1" type="ORF">S03H2_50436</name>
</gene>
<name>X1IGJ5_9ZZZZ</name>
<reference evidence="1" key="1">
    <citation type="journal article" date="2014" name="Front. Microbiol.">
        <title>High frequency of phylogenetically diverse reductive dehalogenase-homologous genes in deep subseafloor sedimentary metagenomes.</title>
        <authorList>
            <person name="Kawai M."/>
            <person name="Futagami T."/>
            <person name="Toyoda A."/>
            <person name="Takaki Y."/>
            <person name="Nishi S."/>
            <person name="Hori S."/>
            <person name="Arai W."/>
            <person name="Tsubouchi T."/>
            <person name="Morono Y."/>
            <person name="Uchiyama I."/>
            <person name="Ito T."/>
            <person name="Fujiyama A."/>
            <person name="Inagaki F."/>
            <person name="Takami H."/>
        </authorList>
    </citation>
    <scope>NUCLEOTIDE SEQUENCE</scope>
    <source>
        <strain evidence="1">Expedition CK06-06</strain>
    </source>
</reference>
<dbReference type="EMBL" id="BARU01031930">
    <property type="protein sequence ID" value="GAH65244.1"/>
    <property type="molecule type" value="Genomic_DNA"/>
</dbReference>